<dbReference type="InterPro" id="IPR003593">
    <property type="entry name" value="AAA+_ATPase"/>
</dbReference>
<dbReference type="InterPro" id="IPR027417">
    <property type="entry name" value="P-loop_NTPase"/>
</dbReference>
<protein>
    <submittedName>
        <fullName evidence="9">ABC transporter ATP-binding protein</fullName>
    </submittedName>
</protein>
<comment type="caution">
    <text evidence="9">The sequence shown here is derived from an EMBL/GenBank/DDBJ whole genome shotgun (WGS) entry which is preliminary data.</text>
</comment>
<dbReference type="Pfam" id="PF08352">
    <property type="entry name" value="oligo_HPY"/>
    <property type="match status" value="1"/>
</dbReference>
<dbReference type="PANTHER" id="PTHR43297:SF2">
    <property type="entry name" value="DIPEPTIDE TRANSPORT ATP-BINDING PROTEIN DPPD"/>
    <property type="match status" value="1"/>
</dbReference>
<dbReference type="Proteomes" id="UP001597229">
    <property type="component" value="Unassembled WGS sequence"/>
</dbReference>
<evidence type="ECO:0000259" key="8">
    <source>
        <dbReference type="PROSITE" id="PS50893"/>
    </source>
</evidence>
<keyword evidence="7" id="KW-0472">Membrane</keyword>
<dbReference type="PROSITE" id="PS00211">
    <property type="entry name" value="ABC_TRANSPORTER_1"/>
    <property type="match status" value="1"/>
</dbReference>
<dbReference type="SMART" id="SM00382">
    <property type="entry name" value="AAA"/>
    <property type="match status" value="1"/>
</dbReference>
<accession>A0ABW3W735</accession>
<dbReference type="Pfam" id="PF00005">
    <property type="entry name" value="ABC_tran"/>
    <property type="match status" value="1"/>
</dbReference>
<evidence type="ECO:0000256" key="3">
    <source>
        <dbReference type="ARBA" id="ARBA00022448"/>
    </source>
</evidence>
<evidence type="ECO:0000256" key="6">
    <source>
        <dbReference type="ARBA" id="ARBA00022840"/>
    </source>
</evidence>
<keyword evidence="5" id="KW-0547">Nucleotide-binding</keyword>
<keyword evidence="3" id="KW-0813">Transport</keyword>
<keyword evidence="6 9" id="KW-0067">ATP-binding</keyword>
<dbReference type="PANTHER" id="PTHR43297">
    <property type="entry name" value="OLIGOPEPTIDE TRANSPORT ATP-BINDING PROTEIN APPD"/>
    <property type="match status" value="1"/>
</dbReference>
<dbReference type="NCBIfam" id="TIGR01727">
    <property type="entry name" value="oligo_HPY"/>
    <property type="match status" value="1"/>
</dbReference>
<dbReference type="InterPro" id="IPR013563">
    <property type="entry name" value="Oligopep_ABC_C"/>
</dbReference>
<dbReference type="RefSeq" id="WP_367918263.1">
    <property type="nucleotide sequence ID" value="NZ_BAABAC010000009.1"/>
</dbReference>
<comment type="subcellular location">
    <subcellularLocation>
        <location evidence="1">Cell membrane</location>
        <topology evidence="1">Peripheral membrane protein</topology>
    </subcellularLocation>
</comment>
<keyword evidence="4" id="KW-1003">Cell membrane</keyword>
<reference evidence="10" key="1">
    <citation type="journal article" date="2019" name="Int. J. Syst. Evol. Microbiol.">
        <title>The Global Catalogue of Microorganisms (GCM) 10K type strain sequencing project: providing services to taxonomists for standard genome sequencing and annotation.</title>
        <authorList>
            <consortium name="The Broad Institute Genomics Platform"/>
            <consortium name="The Broad Institute Genome Sequencing Center for Infectious Disease"/>
            <person name="Wu L."/>
            <person name="Ma J."/>
        </authorList>
    </citation>
    <scope>NUCLEOTIDE SEQUENCE [LARGE SCALE GENOMIC DNA]</scope>
    <source>
        <strain evidence="10">CCUG 52478</strain>
    </source>
</reference>
<dbReference type="InterPro" id="IPR003439">
    <property type="entry name" value="ABC_transporter-like_ATP-bd"/>
</dbReference>
<dbReference type="InterPro" id="IPR017871">
    <property type="entry name" value="ABC_transporter-like_CS"/>
</dbReference>
<evidence type="ECO:0000256" key="4">
    <source>
        <dbReference type="ARBA" id="ARBA00022475"/>
    </source>
</evidence>
<evidence type="ECO:0000313" key="10">
    <source>
        <dbReference type="Proteomes" id="UP001597229"/>
    </source>
</evidence>
<evidence type="ECO:0000256" key="1">
    <source>
        <dbReference type="ARBA" id="ARBA00004202"/>
    </source>
</evidence>
<dbReference type="SUPFAM" id="SSF52540">
    <property type="entry name" value="P-loop containing nucleoside triphosphate hydrolases"/>
    <property type="match status" value="1"/>
</dbReference>
<dbReference type="InterPro" id="IPR050388">
    <property type="entry name" value="ABC_Ni/Peptide_Import"/>
</dbReference>
<gene>
    <name evidence="9" type="ORF">ACFQ3F_23715</name>
</gene>
<dbReference type="CDD" id="cd03257">
    <property type="entry name" value="ABC_NikE_OppD_transporters"/>
    <property type="match status" value="1"/>
</dbReference>
<keyword evidence="10" id="KW-1185">Reference proteome</keyword>
<evidence type="ECO:0000256" key="7">
    <source>
        <dbReference type="ARBA" id="ARBA00023136"/>
    </source>
</evidence>
<comment type="similarity">
    <text evidence="2">Belongs to the ABC transporter superfamily.</text>
</comment>
<dbReference type="Gene3D" id="3.40.50.300">
    <property type="entry name" value="P-loop containing nucleotide triphosphate hydrolases"/>
    <property type="match status" value="1"/>
</dbReference>
<evidence type="ECO:0000313" key="9">
    <source>
        <dbReference type="EMBL" id="MFD1250819.1"/>
    </source>
</evidence>
<organism evidence="9 10">
    <name type="scientific">Nocardioides ginsengisoli</name>
    <dbReference type="NCBI Taxonomy" id="363868"/>
    <lineage>
        <taxon>Bacteria</taxon>
        <taxon>Bacillati</taxon>
        <taxon>Actinomycetota</taxon>
        <taxon>Actinomycetes</taxon>
        <taxon>Propionibacteriales</taxon>
        <taxon>Nocardioidaceae</taxon>
        <taxon>Nocardioides</taxon>
    </lineage>
</organism>
<dbReference type="GO" id="GO:0005524">
    <property type="term" value="F:ATP binding"/>
    <property type="evidence" value="ECO:0007669"/>
    <property type="project" value="UniProtKB-KW"/>
</dbReference>
<evidence type="ECO:0000256" key="2">
    <source>
        <dbReference type="ARBA" id="ARBA00005417"/>
    </source>
</evidence>
<dbReference type="EMBL" id="JBHTLX010000029">
    <property type="protein sequence ID" value="MFD1250819.1"/>
    <property type="molecule type" value="Genomic_DNA"/>
</dbReference>
<dbReference type="PROSITE" id="PS50893">
    <property type="entry name" value="ABC_TRANSPORTER_2"/>
    <property type="match status" value="1"/>
</dbReference>
<evidence type="ECO:0000256" key="5">
    <source>
        <dbReference type="ARBA" id="ARBA00022741"/>
    </source>
</evidence>
<sequence>MTDPLLTIEDLSVRLRTDVESRPILDGVSLTCGSGEIVGLVGESGSGKSVTLRATLGLLPGSAAAEGSIRVDGTEVLGARAADIHRVRAHTASMVFQDPRAHTNPIQRIGDFLTDGLRVVRGMSRRAANDVALGLLQEVGLPDPERHLRQYPHELSGGMLQRVMIATALAGEPRLLLADEPTTALDVTTQAEIVALLSRLRRDRGLSIVFVTHDLDLAVALCDRILVMYAGRVVESAPSSQLSLTPRHPYTAALFASRPTADRAELVAIPGRPLSLYDVPTGCAFAERCALADERCRTERPEEAGAAGNTVACHHAPALTPGGAR</sequence>
<name>A0ABW3W735_9ACTN</name>
<feature type="domain" description="ABC transporter" evidence="8">
    <location>
        <begin position="6"/>
        <end position="255"/>
    </location>
</feature>
<proteinExistence type="inferred from homology"/>